<dbReference type="InterPro" id="IPR032675">
    <property type="entry name" value="LRR_dom_sf"/>
</dbReference>
<keyword evidence="2" id="KW-0677">Repeat</keyword>
<evidence type="ECO:0000313" key="5">
    <source>
        <dbReference type="EMBL" id="KDO26342.1"/>
    </source>
</evidence>
<keyword evidence="1" id="KW-0433">Leucine-rich repeat</keyword>
<dbReference type="GeneID" id="24130636"/>
<feature type="chain" id="PRO_5001634505" evidence="4">
    <location>
        <begin position="23"/>
        <end position="316"/>
    </location>
</feature>
<dbReference type="VEuPathDB" id="FungiDB:SPRG_08415"/>
<dbReference type="AlphaFoldDB" id="A0A067CHQ1"/>
<dbReference type="InterPro" id="IPR050333">
    <property type="entry name" value="SLRP"/>
</dbReference>
<keyword evidence="3" id="KW-1133">Transmembrane helix</keyword>
<dbReference type="STRING" id="695850.A0A067CHQ1"/>
<feature type="signal peptide" evidence="4">
    <location>
        <begin position="1"/>
        <end position="22"/>
    </location>
</feature>
<feature type="transmembrane region" description="Helical" evidence="3">
    <location>
        <begin position="238"/>
        <end position="257"/>
    </location>
</feature>
<evidence type="ECO:0000313" key="6">
    <source>
        <dbReference type="Proteomes" id="UP000030745"/>
    </source>
</evidence>
<dbReference type="OrthoDB" id="71280at2759"/>
<evidence type="ECO:0000256" key="3">
    <source>
        <dbReference type="SAM" id="Phobius"/>
    </source>
</evidence>
<dbReference type="PANTHER" id="PTHR45712">
    <property type="entry name" value="AGAP008170-PA"/>
    <property type="match status" value="1"/>
</dbReference>
<sequence length="316" mass="34459">MPMLRLLFCWTLAVLLLHPLEAATSASTLTLATCDDAACLHANATKTGVVLFNTTLTTVNASRLHIGRVTSLPRNVTSLDLSQNALSSLAGDAYTSLTFLNLSQNAFQSTSALSLPTSIRILDLSDNNVSYLDATTWDWQRYPSLSTLLLRSNNLTRLECNKFPASITEIDLSGNPLVSFTMDQATYSELLARPVSIRVDNTAGIIKSCRGSPLPLHGTVVCVGSRSTTSTSRASQGYVLQYLLIMLAVTIALLVVVQYRKRRARADANDDPEMLRATCTSSVLYEHDPLQLVTPWLPHDKDACDANDRSHDGSRV</sequence>
<dbReference type="Pfam" id="PF13516">
    <property type="entry name" value="LRR_6"/>
    <property type="match status" value="1"/>
</dbReference>
<keyword evidence="3" id="KW-0472">Membrane</keyword>
<name>A0A067CHQ1_SAPPC</name>
<dbReference type="EMBL" id="KK583225">
    <property type="protein sequence ID" value="KDO26342.1"/>
    <property type="molecule type" value="Genomic_DNA"/>
</dbReference>
<evidence type="ECO:0000256" key="1">
    <source>
        <dbReference type="ARBA" id="ARBA00022614"/>
    </source>
</evidence>
<dbReference type="OMA" id="DATTWDW"/>
<dbReference type="SUPFAM" id="SSF52058">
    <property type="entry name" value="L domain-like"/>
    <property type="match status" value="1"/>
</dbReference>
<reference evidence="5 6" key="1">
    <citation type="journal article" date="2013" name="PLoS Genet.">
        <title>Distinctive expansion of potential virulence genes in the genome of the oomycete fish pathogen Saprolegnia parasitica.</title>
        <authorList>
            <person name="Jiang R.H."/>
            <person name="de Bruijn I."/>
            <person name="Haas B.J."/>
            <person name="Belmonte R."/>
            <person name="Lobach L."/>
            <person name="Christie J."/>
            <person name="van den Ackerveken G."/>
            <person name="Bottin A."/>
            <person name="Bulone V."/>
            <person name="Diaz-Moreno S.M."/>
            <person name="Dumas B."/>
            <person name="Fan L."/>
            <person name="Gaulin E."/>
            <person name="Govers F."/>
            <person name="Grenville-Briggs L.J."/>
            <person name="Horner N.R."/>
            <person name="Levin J.Z."/>
            <person name="Mammella M."/>
            <person name="Meijer H.J."/>
            <person name="Morris P."/>
            <person name="Nusbaum C."/>
            <person name="Oome S."/>
            <person name="Phillips A.J."/>
            <person name="van Rooyen D."/>
            <person name="Rzeszutek E."/>
            <person name="Saraiva M."/>
            <person name="Secombes C.J."/>
            <person name="Seidl M.F."/>
            <person name="Snel B."/>
            <person name="Stassen J.H."/>
            <person name="Sykes S."/>
            <person name="Tripathy S."/>
            <person name="van den Berg H."/>
            <person name="Vega-Arreguin J.C."/>
            <person name="Wawra S."/>
            <person name="Young S.K."/>
            <person name="Zeng Q."/>
            <person name="Dieguez-Uribeondo J."/>
            <person name="Russ C."/>
            <person name="Tyler B.M."/>
            <person name="van West P."/>
        </authorList>
    </citation>
    <scope>NUCLEOTIDE SEQUENCE [LARGE SCALE GENOMIC DNA]</scope>
    <source>
        <strain evidence="5 6">CBS 223.65</strain>
    </source>
</reference>
<protein>
    <submittedName>
        <fullName evidence="5">Uncharacterized protein</fullName>
    </submittedName>
</protein>
<evidence type="ECO:0000256" key="2">
    <source>
        <dbReference type="ARBA" id="ARBA00022737"/>
    </source>
</evidence>
<dbReference type="PANTHER" id="PTHR45712:SF22">
    <property type="entry name" value="INSULIN-LIKE GROWTH FACTOR-BINDING PROTEIN COMPLEX ACID LABILE SUBUNIT"/>
    <property type="match status" value="1"/>
</dbReference>
<proteinExistence type="predicted"/>
<dbReference type="Proteomes" id="UP000030745">
    <property type="component" value="Unassembled WGS sequence"/>
</dbReference>
<dbReference type="Gene3D" id="3.80.10.10">
    <property type="entry name" value="Ribonuclease Inhibitor"/>
    <property type="match status" value="1"/>
</dbReference>
<gene>
    <name evidence="5" type="ORF">SPRG_08415</name>
</gene>
<organism evidence="5 6">
    <name type="scientific">Saprolegnia parasitica (strain CBS 223.65)</name>
    <dbReference type="NCBI Taxonomy" id="695850"/>
    <lineage>
        <taxon>Eukaryota</taxon>
        <taxon>Sar</taxon>
        <taxon>Stramenopiles</taxon>
        <taxon>Oomycota</taxon>
        <taxon>Saprolegniomycetes</taxon>
        <taxon>Saprolegniales</taxon>
        <taxon>Saprolegniaceae</taxon>
        <taxon>Saprolegnia</taxon>
    </lineage>
</organism>
<dbReference type="RefSeq" id="XP_012203041.1">
    <property type="nucleotide sequence ID" value="XM_012347651.1"/>
</dbReference>
<evidence type="ECO:0000256" key="4">
    <source>
        <dbReference type="SAM" id="SignalP"/>
    </source>
</evidence>
<dbReference type="InterPro" id="IPR001611">
    <property type="entry name" value="Leu-rich_rpt"/>
</dbReference>
<keyword evidence="3" id="KW-0812">Transmembrane</keyword>
<keyword evidence="6" id="KW-1185">Reference proteome</keyword>
<keyword evidence="4" id="KW-0732">Signal</keyword>
<dbReference type="KEGG" id="spar:SPRG_08415"/>
<accession>A0A067CHQ1</accession>